<dbReference type="eggNOG" id="ENOG502QS3Z">
    <property type="taxonomic scope" value="Eukaryota"/>
</dbReference>
<dbReference type="InterPro" id="IPR006747">
    <property type="entry name" value="DUF599"/>
</dbReference>
<proteinExistence type="predicted"/>
<keyword evidence="1" id="KW-0472">Membrane</keyword>
<name>J3MUI3_ORYBR</name>
<dbReference type="GeneID" id="102700922"/>
<accession>J3MUI3</accession>
<dbReference type="AlphaFoldDB" id="J3MUI3"/>
<feature type="transmembrane region" description="Helical" evidence="1">
    <location>
        <begin position="122"/>
        <end position="146"/>
    </location>
</feature>
<keyword evidence="3" id="KW-1185">Reference proteome</keyword>
<dbReference type="HOGENOM" id="CLU_070700_3_0_1"/>
<feature type="transmembrane region" description="Helical" evidence="1">
    <location>
        <begin position="193"/>
        <end position="214"/>
    </location>
</feature>
<dbReference type="Proteomes" id="UP000006038">
    <property type="component" value="Chromosome 8"/>
</dbReference>
<keyword evidence="1" id="KW-1133">Transmembrane helix</keyword>
<sequence>MAAWKEAYLDLVLIPVGVLFPVVYHVWLWRAVRRSPLSSTVGINAAARRLWLLRMMKENEKKAVLVVQSMRNVIMGSTLMATTAILFCTGVAAVLSSTYAVKKPLSDAVFGAHGEYMMALKYVTLLLVFLLSFLSHTAAICTINQATFLVNALPAADLPVTKDYIADVLERGFLLNLVGNRLFYGGGPPPPPLLLWIFGPVLACICSIVMIPILHSIDMVYVDDGSSKSEVNAARVEIVYESDDSVMQV</sequence>
<evidence type="ECO:0000256" key="1">
    <source>
        <dbReference type="SAM" id="Phobius"/>
    </source>
</evidence>
<dbReference type="EnsemblPlants" id="OB08G27640.1">
    <property type="protein sequence ID" value="OB08G27640.1"/>
    <property type="gene ID" value="OB08G27640"/>
</dbReference>
<dbReference type="Gramene" id="OB08G27640.1">
    <property type="protein sequence ID" value="OB08G27640.1"/>
    <property type="gene ID" value="OB08G27640"/>
</dbReference>
<dbReference type="OMA" id="CICSMAM"/>
<protein>
    <submittedName>
        <fullName evidence="2">Uncharacterized protein</fullName>
    </submittedName>
</protein>
<reference evidence="2" key="1">
    <citation type="journal article" date="2013" name="Nat. Commun.">
        <title>Whole-genome sequencing of Oryza brachyantha reveals mechanisms underlying Oryza genome evolution.</title>
        <authorList>
            <person name="Chen J."/>
            <person name="Huang Q."/>
            <person name="Gao D."/>
            <person name="Wang J."/>
            <person name="Lang Y."/>
            <person name="Liu T."/>
            <person name="Li B."/>
            <person name="Bai Z."/>
            <person name="Luis Goicoechea J."/>
            <person name="Liang C."/>
            <person name="Chen C."/>
            <person name="Zhang W."/>
            <person name="Sun S."/>
            <person name="Liao Y."/>
            <person name="Zhang X."/>
            <person name="Yang L."/>
            <person name="Song C."/>
            <person name="Wang M."/>
            <person name="Shi J."/>
            <person name="Liu G."/>
            <person name="Liu J."/>
            <person name="Zhou H."/>
            <person name="Zhou W."/>
            <person name="Yu Q."/>
            <person name="An N."/>
            <person name="Chen Y."/>
            <person name="Cai Q."/>
            <person name="Wang B."/>
            <person name="Liu B."/>
            <person name="Min J."/>
            <person name="Huang Y."/>
            <person name="Wu H."/>
            <person name="Li Z."/>
            <person name="Zhang Y."/>
            <person name="Yin Y."/>
            <person name="Song W."/>
            <person name="Jiang J."/>
            <person name="Jackson S.A."/>
            <person name="Wing R.A."/>
            <person name="Wang J."/>
            <person name="Chen M."/>
        </authorList>
    </citation>
    <scope>NUCLEOTIDE SEQUENCE [LARGE SCALE GENOMIC DNA]</scope>
    <source>
        <strain evidence="2">cv. IRGC 101232</strain>
    </source>
</reference>
<feature type="transmembrane region" description="Helical" evidence="1">
    <location>
        <begin position="7"/>
        <end position="27"/>
    </location>
</feature>
<keyword evidence="1" id="KW-0812">Transmembrane</keyword>
<dbReference type="PANTHER" id="PTHR31881:SF9">
    <property type="entry name" value="OS08G0521000 PROTEIN"/>
    <property type="match status" value="1"/>
</dbReference>
<dbReference type="PANTHER" id="PTHR31881">
    <property type="match status" value="1"/>
</dbReference>
<reference evidence="2" key="2">
    <citation type="submission" date="2013-04" db="UniProtKB">
        <authorList>
            <consortium name="EnsemblPlants"/>
        </authorList>
    </citation>
    <scope>IDENTIFICATION</scope>
</reference>
<dbReference type="KEGG" id="obr:102700922"/>
<dbReference type="OrthoDB" id="761598at2759"/>
<feature type="transmembrane region" description="Helical" evidence="1">
    <location>
        <begin position="79"/>
        <end position="101"/>
    </location>
</feature>
<evidence type="ECO:0000313" key="2">
    <source>
        <dbReference type="EnsemblPlants" id="OB08G27640.1"/>
    </source>
</evidence>
<evidence type="ECO:0000313" key="3">
    <source>
        <dbReference type="Proteomes" id="UP000006038"/>
    </source>
</evidence>
<organism evidence="2">
    <name type="scientific">Oryza brachyantha</name>
    <name type="common">malo sina</name>
    <dbReference type="NCBI Taxonomy" id="4533"/>
    <lineage>
        <taxon>Eukaryota</taxon>
        <taxon>Viridiplantae</taxon>
        <taxon>Streptophyta</taxon>
        <taxon>Embryophyta</taxon>
        <taxon>Tracheophyta</taxon>
        <taxon>Spermatophyta</taxon>
        <taxon>Magnoliopsida</taxon>
        <taxon>Liliopsida</taxon>
        <taxon>Poales</taxon>
        <taxon>Poaceae</taxon>
        <taxon>BOP clade</taxon>
        <taxon>Oryzoideae</taxon>
        <taxon>Oryzeae</taxon>
        <taxon>Oryzinae</taxon>
        <taxon>Oryza</taxon>
    </lineage>
</organism>
<dbReference type="Pfam" id="PF04654">
    <property type="entry name" value="DUF599"/>
    <property type="match status" value="1"/>
</dbReference>